<dbReference type="PANTHER" id="PTHR35149:SF1">
    <property type="entry name" value="DUF5655 DOMAIN-CONTAINING PROTEIN"/>
    <property type="match status" value="1"/>
</dbReference>
<dbReference type="AlphaFoldDB" id="A0A448Q2W8"/>
<dbReference type="Pfam" id="PF07510">
    <property type="entry name" value="GmrSD_C"/>
    <property type="match status" value="1"/>
</dbReference>
<organism evidence="3 4">
    <name type="scientific">Haemophilus parainfluenzae</name>
    <dbReference type="NCBI Taxonomy" id="729"/>
    <lineage>
        <taxon>Bacteria</taxon>
        <taxon>Pseudomonadati</taxon>
        <taxon>Pseudomonadota</taxon>
        <taxon>Gammaproteobacteria</taxon>
        <taxon>Pasteurellales</taxon>
        <taxon>Pasteurellaceae</taxon>
        <taxon>Haemophilus</taxon>
    </lineage>
</organism>
<evidence type="ECO:0000313" key="4">
    <source>
        <dbReference type="Proteomes" id="UP000268879"/>
    </source>
</evidence>
<dbReference type="Proteomes" id="UP000268879">
    <property type="component" value="Chromosome"/>
</dbReference>
<dbReference type="Pfam" id="PF03235">
    <property type="entry name" value="GmrSD_N"/>
    <property type="match status" value="1"/>
</dbReference>
<feature type="domain" description="GmrSD restriction endonucleases N-terminal" evidence="1">
    <location>
        <begin position="11"/>
        <end position="242"/>
    </location>
</feature>
<dbReference type="InterPro" id="IPR004919">
    <property type="entry name" value="GmrSD_N"/>
</dbReference>
<feature type="domain" description="GmrSD restriction endonucleases C-terminal" evidence="2">
    <location>
        <begin position="481"/>
        <end position="623"/>
    </location>
</feature>
<dbReference type="RefSeq" id="WP_126470841.1">
    <property type="nucleotide sequence ID" value="NZ_LR134481.1"/>
</dbReference>
<evidence type="ECO:0000313" key="3">
    <source>
        <dbReference type="EMBL" id="VEI31188.1"/>
    </source>
</evidence>
<dbReference type="PANTHER" id="PTHR35149">
    <property type="entry name" value="SLL5132 PROTEIN"/>
    <property type="match status" value="1"/>
</dbReference>
<gene>
    <name evidence="3" type="ORF">NCTC10665_01172</name>
</gene>
<dbReference type="EMBL" id="LR134481">
    <property type="protein sequence ID" value="VEI31188.1"/>
    <property type="molecule type" value="Genomic_DNA"/>
</dbReference>
<proteinExistence type="predicted"/>
<dbReference type="InterPro" id="IPR011089">
    <property type="entry name" value="GmrSD_C"/>
</dbReference>
<protein>
    <submittedName>
        <fullName evidence="3">Uncharacterized conserved protein</fullName>
    </submittedName>
</protein>
<evidence type="ECO:0000259" key="2">
    <source>
        <dbReference type="Pfam" id="PF07510"/>
    </source>
</evidence>
<name>A0A448Q2W8_HAEPA</name>
<accession>A0A448Q2W8</accession>
<evidence type="ECO:0000259" key="1">
    <source>
        <dbReference type="Pfam" id="PF03235"/>
    </source>
</evidence>
<sequence length="652" mass="78293">MAEAKLCSLNELFHTKFFRIPDFQRGYSWGDVQLEDFWSDLENLKDRKSHYTGLLTIEPICKNNIEPTENWKDDLWLFEKGFNAYYLIDGQQRLTTSIILINEILNTVDGDIFFNTKEYWTKKFLYESYKGDYKSYIFGYEKDNPSDEFFKTRILQQESSSSDKVPESTLYTMNLDNAKKFFEKKLSKLDCDEIENIFKKLISSFKFNLYEIDDELNVHVTFETMNNRGKKLSTLELLKNRLVYLTTLFDDEMEGNRLRRDINESWKTIYEYLGKNKDKVLNDDEFLRDHWIMYFTYNRKESSSYAKFLLNDYFISYNVLKDKVSLNDIKGYIKNLQVSVKSWFYLHNPECSSLSNPIKEWLYKLNRLKMRSFTPLLIAVMNKYTEYKCIEKEFLSMLKVVERFIFLIFMVSQRRSDVQNSVIYRYANEFHNNKKTIQEIIKDISYLIDGDGGEGDDYYYDGWLDIGKFISYLDDKKRKEEGFYSWNGLRYFLYEYELELQQKARGKEKISWNDFEKRNKDETIEHVYPQTANDKYWKEHILKYVKKQNERSILLHSLGNLVLLSRSKNSELQNKDFDFKKNHEDKDGNRVGFFNGSYSEIEISNYNEWNASVILERGIKMLEFMESRWGIDFNEWEVKPIDILGLGFLDKK</sequence>
<reference evidence="3 4" key="1">
    <citation type="submission" date="2018-12" db="EMBL/GenBank/DDBJ databases">
        <authorList>
            <consortium name="Pathogen Informatics"/>
        </authorList>
    </citation>
    <scope>NUCLEOTIDE SEQUENCE [LARGE SCALE GENOMIC DNA]</scope>
    <source>
        <strain evidence="3 4">NCTC10665</strain>
    </source>
</reference>